<dbReference type="EMBL" id="FXUL01000013">
    <property type="protein sequence ID" value="SMP67775.1"/>
    <property type="molecule type" value="Genomic_DNA"/>
</dbReference>
<sequence length="465" mass="50119">MFGIFLLLAGMAGLFFLFNTGQVVAEKTRLVTTADAVAHGAGVMQARALNFDAYGNRALVANEVLVAQMVSLSSWSQYAQTHAENLSWQFPECGDPEGYGALFGAAFRYGPLYALLCYATVQYAGEYIAQIAEQVPPVAEAVVAAVEINKAAIMAAQAHLHAPGRFQAARGKVMQEIADANYAGDGVVTASAQLEGDGWPGFTDHYRGDERGRIAGVSRAAANSDAFVRQRSWTATAVLPPFWEWTCAVARRKNSVKRRGGTELVNYDEWKAEDTESYWEVHNVGRFFPRCGKDEQPIAYGEQQAHPDDADQDESGAALGGSPATNPDAHGYASSDQWSNYTGLPSFYDLSAAQLEAGAPGPTLSLRVKLTRARDQLATPEGRSAIRQADDPAAARRNVAAYLSDLSDGEMRASAAVEVWFARPPGSTENGWGIAQGKPVELPSLFNPYWQVRLVDPAMTPAVAK</sequence>
<name>A0ABY1QF23_9BURK</name>
<accession>A0ABY1QF23</accession>
<evidence type="ECO:0000256" key="1">
    <source>
        <dbReference type="SAM" id="MobiDB-lite"/>
    </source>
</evidence>
<evidence type="ECO:0000259" key="2">
    <source>
        <dbReference type="Pfam" id="PF13400"/>
    </source>
</evidence>
<keyword evidence="4" id="KW-1185">Reference proteome</keyword>
<evidence type="ECO:0000313" key="3">
    <source>
        <dbReference type="EMBL" id="SMP67775.1"/>
    </source>
</evidence>
<evidence type="ECO:0000313" key="4">
    <source>
        <dbReference type="Proteomes" id="UP001158049"/>
    </source>
</evidence>
<dbReference type="Proteomes" id="UP001158049">
    <property type="component" value="Unassembled WGS sequence"/>
</dbReference>
<gene>
    <name evidence="3" type="ORF">SAMN06295970_11343</name>
</gene>
<dbReference type="Pfam" id="PF13400">
    <property type="entry name" value="Tad"/>
    <property type="match status" value="1"/>
</dbReference>
<feature type="domain" description="Putative Flp pilus-assembly TadG-like N-terminal" evidence="2">
    <location>
        <begin position="1"/>
        <end position="42"/>
    </location>
</feature>
<organism evidence="3 4">
    <name type="scientific">Noviherbaspirillum suwonense</name>
    <dbReference type="NCBI Taxonomy" id="1224511"/>
    <lineage>
        <taxon>Bacteria</taxon>
        <taxon>Pseudomonadati</taxon>
        <taxon>Pseudomonadota</taxon>
        <taxon>Betaproteobacteria</taxon>
        <taxon>Burkholderiales</taxon>
        <taxon>Oxalobacteraceae</taxon>
        <taxon>Noviherbaspirillum</taxon>
    </lineage>
</organism>
<feature type="region of interest" description="Disordered" evidence="1">
    <location>
        <begin position="303"/>
        <end position="334"/>
    </location>
</feature>
<proteinExistence type="predicted"/>
<reference evidence="3 4" key="1">
    <citation type="submission" date="2017-05" db="EMBL/GenBank/DDBJ databases">
        <authorList>
            <person name="Varghese N."/>
            <person name="Submissions S."/>
        </authorList>
    </citation>
    <scope>NUCLEOTIDE SEQUENCE [LARGE SCALE GENOMIC DNA]</scope>
    <source>
        <strain evidence="3 4">DSM 26001</strain>
    </source>
</reference>
<dbReference type="InterPro" id="IPR028087">
    <property type="entry name" value="Tad_N"/>
</dbReference>
<protein>
    <recommendedName>
        <fullName evidence="2">Putative Flp pilus-assembly TadG-like N-terminal domain-containing protein</fullName>
    </recommendedName>
</protein>
<comment type="caution">
    <text evidence="3">The sequence shown here is derived from an EMBL/GenBank/DDBJ whole genome shotgun (WGS) entry which is preliminary data.</text>
</comment>